<dbReference type="EMBL" id="BMAU01021387">
    <property type="protein sequence ID" value="GFY28970.1"/>
    <property type="molecule type" value="Genomic_DNA"/>
</dbReference>
<accession>A0A8X6W643</accession>
<sequence length="122" mass="13775">MVHASCGSYNPRSPCMKNAICSKRFSKNFSTETVTGEAGYPFYRHHSLENNGIRTTIQSWANCIDIDNRWIVPFSPVLSRNFRAHINVKLCSSVKSKYICKYVNKGSDFAVFGVQNVNDEAT</sequence>
<dbReference type="PANTHER" id="PTHR10492">
    <property type="match status" value="1"/>
</dbReference>
<name>A0A8X6W643_TRICX</name>
<protein>
    <submittedName>
        <fullName evidence="1">Helitron_like_N domain-containing protein</fullName>
    </submittedName>
</protein>
<keyword evidence="2" id="KW-1185">Reference proteome</keyword>
<reference evidence="1" key="1">
    <citation type="submission" date="2020-08" db="EMBL/GenBank/DDBJ databases">
        <title>Multicomponent nature underlies the extraordinary mechanical properties of spider dragline silk.</title>
        <authorList>
            <person name="Kono N."/>
            <person name="Nakamura H."/>
            <person name="Mori M."/>
            <person name="Yoshida Y."/>
            <person name="Ohtoshi R."/>
            <person name="Malay A.D."/>
            <person name="Moran D.A.P."/>
            <person name="Tomita M."/>
            <person name="Numata K."/>
            <person name="Arakawa K."/>
        </authorList>
    </citation>
    <scope>NUCLEOTIDE SEQUENCE</scope>
</reference>
<evidence type="ECO:0000313" key="2">
    <source>
        <dbReference type="Proteomes" id="UP000887159"/>
    </source>
</evidence>
<comment type="caution">
    <text evidence="1">The sequence shown here is derived from an EMBL/GenBank/DDBJ whole genome shotgun (WGS) entry which is preliminary data.</text>
</comment>
<gene>
    <name evidence="1" type="primary">EVAR_13857_1</name>
    <name evidence="1" type="ORF">TNCV_4720981</name>
</gene>
<proteinExistence type="predicted"/>
<dbReference type="Proteomes" id="UP000887159">
    <property type="component" value="Unassembled WGS sequence"/>
</dbReference>
<dbReference type="AlphaFoldDB" id="A0A8X6W643"/>
<organism evidence="1 2">
    <name type="scientific">Trichonephila clavipes</name>
    <name type="common">Golden silk orbweaver</name>
    <name type="synonym">Nephila clavipes</name>
    <dbReference type="NCBI Taxonomy" id="2585209"/>
    <lineage>
        <taxon>Eukaryota</taxon>
        <taxon>Metazoa</taxon>
        <taxon>Ecdysozoa</taxon>
        <taxon>Arthropoda</taxon>
        <taxon>Chelicerata</taxon>
        <taxon>Arachnida</taxon>
        <taxon>Araneae</taxon>
        <taxon>Araneomorphae</taxon>
        <taxon>Entelegynae</taxon>
        <taxon>Araneoidea</taxon>
        <taxon>Nephilidae</taxon>
        <taxon>Trichonephila</taxon>
    </lineage>
</organism>
<evidence type="ECO:0000313" key="1">
    <source>
        <dbReference type="EMBL" id="GFY28970.1"/>
    </source>
</evidence>
<dbReference type="PANTHER" id="PTHR10492:SF57">
    <property type="entry name" value="ATP-DEPENDENT DNA HELICASE"/>
    <property type="match status" value="1"/>
</dbReference>